<dbReference type="Proteomes" id="UP000017819">
    <property type="component" value="Unassembled WGS sequence"/>
</dbReference>
<comment type="caution">
    <text evidence="1">The sequence shown here is derived from an EMBL/GenBank/DDBJ whole genome shotgun (WGS) entry which is preliminary data.</text>
</comment>
<evidence type="ECO:0000313" key="1">
    <source>
        <dbReference type="EMBL" id="ESR25067.1"/>
    </source>
</evidence>
<keyword evidence="2" id="KW-1185">Reference proteome</keyword>
<accession>V4QZ90</accession>
<dbReference type="EMBL" id="AWXZ01000026">
    <property type="protein sequence ID" value="ESR25067.1"/>
    <property type="molecule type" value="Genomic_DNA"/>
</dbReference>
<dbReference type="RefSeq" id="WP_023432081.1">
    <property type="nucleotide sequence ID" value="NZ_AWXZ01000026.1"/>
</dbReference>
<organism evidence="1 2">
    <name type="scientific">Lutibaculum baratangense AMV1</name>
    <dbReference type="NCBI Taxonomy" id="631454"/>
    <lineage>
        <taxon>Bacteria</taxon>
        <taxon>Pseudomonadati</taxon>
        <taxon>Pseudomonadota</taxon>
        <taxon>Alphaproteobacteria</taxon>
        <taxon>Hyphomicrobiales</taxon>
        <taxon>Tepidamorphaceae</taxon>
        <taxon>Lutibaculum</taxon>
    </lineage>
</organism>
<sequence>MQPWAKIALSALLTGTVASLVTTAALAGLARREGRSAVQPTHATSHWLHGEGAGHVEEIDLAHTGLGFATHHASAGFWALPFEAWLATRPPRSTAELLRDATVMAGIAAVVDYRLVPKRLTPGWEEVLSPRSIAAVYGTLALALAAGATINQRLAEDRPPGTRR</sequence>
<gene>
    <name evidence="1" type="ORF">N177_1941</name>
</gene>
<name>V4QZ90_9HYPH</name>
<dbReference type="eggNOG" id="ENOG5032UM7">
    <property type="taxonomic scope" value="Bacteria"/>
</dbReference>
<dbReference type="AlphaFoldDB" id="V4QZ90"/>
<dbReference type="PATRIC" id="fig|631454.5.peg.1919"/>
<dbReference type="STRING" id="631454.N177_1941"/>
<dbReference type="OrthoDB" id="7281312at2"/>
<reference evidence="1 2" key="1">
    <citation type="journal article" date="2014" name="Genome Announc.">
        <title>Draft Genome Sequence of Lutibaculum baratangense Strain AMV1T, Isolated from a Mud Volcano in Andamans, India.</title>
        <authorList>
            <person name="Singh A."/>
            <person name="Sreenivas A."/>
            <person name="Sathyanarayana Reddy G."/>
            <person name="Pinnaka A.K."/>
            <person name="Shivaji S."/>
        </authorList>
    </citation>
    <scope>NUCLEOTIDE SEQUENCE [LARGE SCALE GENOMIC DNA]</scope>
    <source>
        <strain evidence="1 2">AMV1</strain>
    </source>
</reference>
<proteinExistence type="predicted"/>
<protein>
    <submittedName>
        <fullName evidence="1">Uncharacterized protein</fullName>
    </submittedName>
</protein>
<evidence type="ECO:0000313" key="2">
    <source>
        <dbReference type="Proteomes" id="UP000017819"/>
    </source>
</evidence>